<organism evidence="4 5">
    <name type="scientific">Panicum virgatum</name>
    <name type="common">Blackwell switchgrass</name>
    <dbReference type="NCBI Taxonomy" id="38727"/>
    <lineage>
        <taxon>Eukaryota</taxon>
        <taxon>Viridiplantae</taxon>
        <taxon>Streptophyta</taxon>
        <taxon>Embryophyta</taxon>
        <taxon>Tracheophyta</taxon>
        <taxon>Spermatophyta</taxon>
        <taxon>Magnoliopsida</taxon>
        <taxon>Liliopsida</taxon>
        <taxon>Poales</taxon>
        <taxon>Poaceae</taxon>
        <taxon>PACMAD clade</taxon>
        <taxon>Panicoideae</taxon>
        <taxon>Panicodae</taxon>
        <taxon>Paniceae</taxon>
        <taxon>Panicinae</taxon>
        <taxon>Panicum</taxon>
        <taxon>Panicum sect. Hiantes</taxon>
    </lineage>
</organism>
<dbReference type="InterPro" id="IPR053781">
    <property type="entry name" value="F-box_AtFBL13-like"/>
</dbReference>
<feature type="compositionally biased region" description="Acidic residues" evidence="1">
    <location>
        <begin position="525"/>
        <end position="548"/>
    </location>
</feature>
<dbReference type="EMBL" id="CM029045">
    <property type="protein sequence ID" value="KAG2602727.1"/>
    <property type="molecule type" value="Genomic_DNA"/>
</dbReference>
<feature type="compositionally biased region" description="Polar residues" evidence="1">
    <location>
        <begin position="64"/>
        <end position="77"/>
    </location>
</feature>
<dbReference type="Proteomes" id="UP000823388">
    <property type="component" value="Chromosome 5K"/>
</dbReference>
<dbReference type="Pfam" id="PF00646">
    <property type="entry name" value="F-box"/>
    <property type="match status" value="1"/>
</dbReference>
<feature type="region of interest" description="Disordered" evidence="1">
    <location>
        <begin position="1"/>
        <end position="92"/>
    </location>
</feature>
<keyword evidence="5" id="KW-1185">Reference proteome</keyword>
<evidence type="ECO:0000259" key="2">
    <source>
        <dbReference type="Pfam" id="PF00646"/>
    </source>
</evidence>
<dbReference type="AlphaFoldDB" id="A0A8T0SX96"/>
<dbReference type="InterPro" id="IPR006566">
    <property type="entry name" value="FBD"/>
</dbReference>
<dbReference type="PANTHER" id="PTHR34145:SF65">
    <property type="entry name" value="FBD DOMAIN-CONTAINING PROTEIN"/>
    <property type="match status" value="1"/>
</dbReference>
<accession>A0A8T0SX96</accession>
<dbReference type="CDD" id="cd22160">
    <property type="entry name" value="F-box_AtFBL13-like"/>
    <property type="match status" value="1"/>
</dbReference>
<dbReference type="InterPro" id="IPR036047">
    <property type="entry name" value="F-box-like_dom_sf"/>
</dbReference>
<dbReference type="SUPFAM" id="SSF52047">
    <property type="entry name" value="RNI-like"/>
    <property type="match status" value="1"/>
</dbReference>
<feature type="region of interest" description="Disordered" evidence="1">
    <location>
        <begin position="517"/>
        <end position="548"/>
    </location>
</feature>
<evidence type="ECO:0000313" key="4">
    <source>
        <dbReference type="EMBL" id="KAG2602727.1"/>
    </source>
</evidence>
<feature type="domain" description="FBD" evidence="3">
    <location>
        <begin position="549"/>
        <end position="589"/>
    </location>
</feature>
<protein>
    <recommendedName>
        <fullName evidence="6">F-box domain-containing protein</fullName>
    </recommendedName>
</protein>
<feature type="region of interest" description="Disordered" evidence="1">
    <location>
        <begin position="455"/>
        <end position="483"/>
    </location>
</feature>
<name>A0A8T0SX96_PANVG</name>
<dbReference type="Gene3D" id="1.20.1280.50">
    <property type="match status" value="1"/>
</dbReference>
<evidence type="ECO:0000256" key="1">
    <source>
        <dbReference type="SAM" id="MobiDB-lite"/>
    </source>
</evidence>
<proteinExistence type="predicted"/>
<sequence length="649" mass="72860">MGQVGLKVSLSRIQPVSGSKRAWSERRRGRSRQAGARDEHRPVAADVLISSGGEPRRKRGVGAASSSTMAQFLGASSSKKRRAGEEGEEIDAAATAEDRISALPEDLRLRILALLPLKSAIRTGALSTRWRALWERRWPAPSSLDLLLRPGDDTEEPLLSLGRRGLRRLDRFSLTIERSRSPAEPRVRAPQCFIDYAAACGVEDLHVDVANHFMSLISTLNFPRGCSHLARLFVRHLAGVSFGFPLCLDAFPALEVVHLHLVRVDINMLLWACSRLKTLYLRHCNCKGVGAINLMPAGAHLRSVTVVECNGITHIDARRAHGLRSFRFSSARFPTYDIAATASLDDLCISLRGQNCNPLGHWIQALPDLASLTVLTICSIALRRVYALECFGSATCLTKLSYLPSLRELQLIMLEMDHTNLAYMYVFLRCCRCPQLERLFVQLPSNSHDILEVAEEDKPDEELYEDDASNEEEDVPDEELSDGYEAEEKILLEEPPEEYILKDMLYYTNVYEEDRPKENVAKDEQFEEDVPENEQSEEDVSEDEQSEEDVPLYGLNNLIFVKLMKFKGHYFEMRLVSFLLRRATVLQKLLLVPPPVGMGNYMEAFGEEPLDTSHFLETILNFEKASPDAQIVLGDSDPAAIQPVHSDVL</sequence>
<evidence type="ECO:0000313" key="5">
    <source>
        <dbReference type="Proteomes" id="UP000823388"/>
    </source>
</evidence>
<feature type="domain" description="F-box" evidence="2">
    <location>
        <begin position="100"/>
        <end position="136"/>
    </location>
</feature>
<dbReference type="PANTHER" id="PTHR34145">
    <property type="entry name" value="OS02G0105600 PROTEIN"/>
    <property type="match status" value="1"/>
</dbReference>
<gene>
    <name evidence="4" type="ORF">PVAP13_5KG705000</name>
</gene>
<dbReference type="InterPro" id="IPR053772">
    <property type="entry name" value="At1g61320/At1g61330-like"/>
</dbReference>
<comment type="caution">
    <text evidence="4">The sequence shown here is derived from an EMBL/GenBank/DDBJ whole genome shotgun (WGS) entry which is preliminary data.</text>
</comment>
<dbReference type="InterPro" id="IPR001810">
    <property type="entry name" value="F-box_dom"/>
</dbReference>
<dbReference type="Pfam" id="PF08387">
    <property type="entry name" value="FBD"/>
    <property type="match status" value="1"/>
</dbReference>
<reference evidence="4" key="1">
    <citation type="submission" date="2020-05" db="EMBL/GenBank/DDBJ databases">
        <title>WGS assembly of Panicum virgatum.</title>
        <authorList>
            <person name="Lovell J.T."/>
            <person name="Jenkins J."/>
            <person name="Shu S."/>
            <person name="Juenger T.E."/>
            <person name="Schmutz J."/>
        </authorList>
    </citation>
    <scope>NUCLEOTIDE SEQUENCE</scope>
    <source>
        <strain evidence="4">AP13</strain>
    </source>
</reference>
<evidence type="ECO:0000259" key="3">
    <source>
        <dbReference type="Pfam" id="PF08387"/>
    </source>
</evidence>
<dbReference type="Gene3D" id="3.80.10.10">
    <property type="entry name" value="Ribonuclease Inhibitor"/>
    <property type="match status" value="1"/>
</dbReference>
<dbReference type="SUPFAM" id="SSF81383">
    <property type="entry name" value="F-box domain"/>
    <property type="match status" value="1"/>
</dbReference>
<evidence type="ECO:0008006" key="6">
    <source>
        <dbReference type="Google" id="ProtNLM"/>
    </source>
</evidence>
<dbReference type="InterPro" id="IPR032675">
    <property type="entry name" value="LRR_dom_sf"/>
</dbReference>